<evidence type="ECO:0000256" key="5">
    <source>
        <dbReference type="ARBA" id="ARBA00023239"/>
    </source>
</evidence>
<dbReference type="PANTHER" id="PTHR18952:SF265">
    <property type="entry name" value="CARBONIC ANHYDRASE"/>
    <property type="match status" value="1"/>
</dbReference>
<protein>
    <recommendedName>
        <fullName evidence="2">carbonic anhydrase</fullName>
        <ecNumber evidence="2">4.2.1.1</ecNumber>
    </recommendedName>
</protein>
<evidence type="ECO:0000256" key="4">
    <source>
        <dbReference type="ARBA" id="ARBA00022833"/>
    </source>
</evidence>
<dbReference type="GO" id="GO:0008270">
    <property type="term" value="F:zinc ion binding"/>
    <property type="evidence" value="ECO:0007669"/>
    <property type="project" value="InterPro"/>
</dbReference>
<dbReference type="SMART" id="SM01057">
    <property type="entry name" value="Carb_anhydrase"/>
    <property type="match status" value="1"/>
</dbReference>
<feature type="region of interest" description="Disordered" evidence="7">
    <location>
        <begin position="1"/>
        <end position="25"/>
    </location>
</feature>
<keyword evidence="5 9" id="KW-0456">Lyase</keyword>
<comment type="catalytic activity">
    <reaction evidence="6">
        <text>hydrogencarbonate + H(+) = CO2 + H2O</text>
        <dbReference type="Rhea" id="RHEA:10748"/>
        <dbReference type="ChEBI" id="CHEBI:15377"/>
        <dbReference type="ChEBI" id="CHEBI:15378"/>
        <dbReference type="ChEBI" id="CHEBI:16526"/>
        <dbReference type="ChEBI" id="CHEBI:17544"/>
        <dbReference type="EC" id="4.2.1.1"/>
    </reaction>
</comment>
<dbReference type="InterPro" id="IPR023561">
    <property type="entry name" value="Carbonic_anhydrase_a-class"/>
</dbReference>
<dbReference type="EC" id="4.2.1.1" evidence="2"/>
<evidence type="ECO:0000256" key="6">
    <source>
        <dbReference type="ARBA" id="ARBA00048348"/>
    </source>
</evidence>
<feature type="domain" description="Alpha-carbonic anhydrase" evidence="8">
    <location>
        <begin position="21"/>
        <end position="244"/>
    </location>
</feature>
<keyword evidence="3" id="KW-0479">Metal-binding</keyword>
<dbReference type="SUPFAM" id="SSF51069">
    <property type="entry name" value="Carbonic anhydrase"/>
    <property type="match status" value="1"/>
</dbReference>
<gene>
    <name evidence="9" type="primary">caa</name>
    <name evidence="9" type="ORF">CARN6_1267</name>
</gene>
<dbReference type="AlphaFoldDB" id="E6QKU4"/>
<keyword evidence="4" id="KW-0862">Zinc</keyword>
<evidence type="ECO:0000256" key="2">
    <source>
        <dbReference type="ARBA" id="ARBA00012925"/>
    </source>
</evidence>
<dbReference type="EMBL" id="CABQ01000154">
    <property type="protein sequence ID" value="CBI07864.1"/>
    <property type="molecule type" value="Genomic_DNA"/>
</dbReference>
<evidence type="ECO:0000259" key="8">
    <source>
        <dbReference type="PROSITE" id="PS51144"/>
    </source>
</evidence>
<reference evidence="9" key="1">
    <citation type="submission" date="2009-10" db="EMBL/GenBank/DDBJ databases">
        <title>Diversity of trophic interactions inside an arsenic-rich microbial ecosystem.</title>
        <authorList>
            <person name="Bertin P.N."/>
            <person name="Heinrich-Salmeron A."/>
            <person name="Pelletier E."/>
            <person name="Goulhen-Chollet F."/>
            <person name="Arsene-Ploetze F."/>
            <person name="Gallien S."/>
            <person name="Calteau A."/>
            <person name="Vallenet D."/>
            <person name="Casiot C."/>
            <person name="Chane-Woon-Ming B."/>
            <person name="Giloteaux L."/>
            <person name="Barakat M."/>
            <person name="Bonnefoy V."/>
            <person name="Bruneel O."/>
            <person name="Chandler M."/>
            <person name="Cleiss J."/>
            <person name="Duran R."/>
            <person name="Elbaz-Poulichet F."/>
            <person name="Fonknechten N."/>
            <person name="Lauga B."/>
            <person name="Mornico D."/>
            <person name="Ortet P."/>
            <person name="Schaeffer C."/>
            <person name="Siguier P."/>
            <person name="Alexander Thil Smith A."/>
            <person name="Van Dorsselaer A."/>
            <person name="Weissenbach J."/>
            <person name="Medigue C."/>
            <person name="Le Paslier D."/>
        </authorList>
    </citation>
    <scope>NUCLEOTIDE SEQUENCE</scope>
</reference>
<sequence length="244" mass="26691">MAGLTAVTGPAQQPAPEASGTPWGYNGRIGPDRWARLDPAWRVCDTGKQQSPIDIHGARLKNTLPPIEFHYLSGSMTLTNNGHTVEVTAPRGSYILVGGVRYNLIQFHFHHPGEEAVNGDLPDMSLHLVHQSADGKIVVIAVRLMEGNPNAVLAGLWEHLPKTPGKSATMNDPLSSAGLLPADRGYWTYMGSLTTPPCTEGVRWYVMEQSVTLSRDQLQAFGALYKRNSRQLQEAHGRHIQANE</sequence>
<dbReference type="GO" id="GO:0004089">
    <property type="term" value="F:carbonate dehydratase activity"/>
    <property type="evidence" value="ECO:0007669"/>
    <property type="project" value="UniProtKB-EC"/>
</dbReference>
<proteinExistence type="inferred from homology"/>
<name>E6QKU4_9ZZZZ</name>
<evidence type="ECO:0000313" key="9">
    <source>
        <dbReference type="EMBL" id="CBI07864.1"/>
    </source>
</evidence>
<accession>E6QKU4</accession>
<dbReference type="InterPro" id="IPR001148">
    <property type="entry name" value="CA_dom"/>
</dbReference>
<dbReference type="InterPro" id="IPR036398">
    <property type="entry name" value="CA_dom_sf"/>
</dbReference>
<dbReference type="PROSITE" id="PS51144">
    <property type="entry name" value="ALPHA_CA_2"/>
    <property type="match status" value="1"/>
</dbReference>
<dbReference type="CDD" id="cd03124">
    <property type="entry name" value="alpha_CA_prokaryotic_like"/>
    <property type="match status" value="1"/>
</dbReference>
<dbReference type="PANTHER" id="PTHR18952">
    <property type="entry name" value="CARBONIC ANHYDRASE"/>
    <property type="match status" value="1"/>
</dbReference>
<organism evidence="9">
    <name type="scientific">mine drainage metagenome</name>
    <dbReference type="NCBI Taxonomy" id="410659"/>
    <lineage>
        <taxon>unclassified sequences</taxon>
        <taxon>metagenomes</taxon>
        <taxon>ecological metagenomes</taxon>
    </lineage>
</organism>
<dbReference type="InterPro" id="IPR041891">
    <property type="entry name" value="Alpha_CA_prokaryot-like"/>
</dbReference>
<comment type="similarity">
    <text evidence="1">Belongs to the alpha-carbonic anhydrase family.</text>
</comment>
<evidence type="ECO:0000256" key="7">
    <source>
        <dbReference type="SAM" id="MobiDB-lite"/>
    </source>
</evidence>
<dbReference type="Gene3D" id="3.10.200.10">
    <property type="entry name" value="Alpha carbonic anhydrase"/>
    <property type="match status" value="1"/>
</dbReference>
<evidence type="ECO:0000256" key="3">
    <source>
        <dbReference type="ARBA" id="ARBA00022723"/>
    </source>
</evidence>
<dbReference type="Pfam" id="PF00194">
    <property type="entry name" value="Carb_anhydrase"/>
    <property type="match status" value="1"/>
</dbReference>
<evidence type="ECO:0000256" key="1">
    <source>
        <dbReference type="ARBA" id="ARBA00010718"/>
    </source>
</evidence>
<comment type="caution">
    <text evidence="9">The sequence shown here is derived from an EMBL/GenBank/DDBJ whole genome shotgun (WGS) entry which is preliminary data.</text>
</comment>